<evidence type="ECO:0000313" key="3">
    <source>
        <dbReference type="EMBL" id="MFD1950149.1"/>
    </source>
</evidence>
<sequence length="217" mass="22970">MTGRTTPYGRAARLLQALSAAALALFATPALAADKLVLAFGDSLTAGYGLSPAQAFPTRLEAALRASGKPARVYNAGVSGDTTAAGRARLAWVLRGLKAKPDLAIVELGANDMLRGLKPAQTRANLDAILAEFSRRKIPVLVAGMRAAPNMGRPYAAAFEPIFPLLARKYRAPLYPFFLDGVAGNRMLLQADGMHPNARGVTVVVRRMLPAVRAALH</sequence>
<keyword evidence="1" id="KW-0732">Signal</keyword>
<comment type="caution">
    <text evidence="3">The sequence shown here is derived from an EMBL/GenBank/DDBJ whole genome shotgun (WGS) entry which is preliminary data.</text>
</comment>
<dbReference type="Gene3D" id="3.40.50.1110">
    <property type="entry name" value="SGNH hydrolase"/>
    <property type="match status" value="1"/>
</dbReference>
<dbReference type="PANTHER" id="PTHR30383:SF24">
    <property type="entry name" value="THIOESTERASE 1_PROTEASE 1_LYSOPHOSPHOLIPASE L1"/>
    <property type="match status" value="1"/>
</dbReference>
<dbReference type="InterPro" id="IPR013830">
    <property type="entry name" value="SGNH_hydro"/>
</dbReference>
<feature type="signal peptide" evidence="1">
    <location>
        <begin position="1"/>
        <end position="32"/>
    </location>
</feature>
<proteinExistence type="predicted"/>
<protein>
    <submittedName>
        <fullName evidence="3">Arylesterase</fullName>
    </submittedName>
</protein>
<evidence type="ECO:0000313" key="4">
    <source>
        <dbReference type="Proteomes" id="UP001597400"/>
    </source>
</evidence>
<feature type="chain" id="PRO_5046204625" evidence="1">
    <location>
        <begin position="33"/>
        <end position="217"/>
    </location>
</feature>
<accession>A0ABW4TXL7</accession>
<dbReference type="SUPFAM" id="SSF52266">
    <property type="entry name" value="SGNH hydrolase"/>
    <property type="match status" value="1"/>
</dbReference>
<reference evidence="4" key="1">
    <citation type="journal article" date="2019" name="Int. J. Syst. Evol. Microbiol.">
        <title>The Global Catalogue of Microorganisms (GCM) 10K type strain sequencing project: providing services to taxonomists for standard genome sequencing and annotation.</title>
        <authorList>
            <consortium name="The Broad Institute Genomics Platform"/>
            <consortium name="The Broad Institute Genome Sequencing Center for Infectious Disease"/>
            <person name="Wu L."/>
            <person name="Ma J."/>
        </authorList>
    </citation>
    <scope>NUCLEOTIDE SEQUENCE [LARGE SCALE GENOMIC DNA]</scope>
    <source>
        <strain evidence="4">CGMCC 1.12702</strain>
    </source>
</reference>
<dbReference type="CDD" id="cd01822">
    <property type="entry name" value="Lysophospholipase_L1_like"/>
    <property type="match status" value="1"/>
</dbReference>
<dbReference type="InterPro" id="IPR036514">
    <property type="entry name" value="SGNH_hydro_sf"/>
</dbReference>
<dbReference type="Pfam" id="PF13472">
    <property type="entry name" value="Lipase_GDSL_2"/>
    <property type="match status" value="1"/>
</dbReference>
<dbReference type="RefSeq" id="WP_380927963.1">
    <property type="nucleotide sequence ID" value="NZ_JBHUGS010000001.1"/>
</dbReference>
<organism evidence="3 4">
    <name type="scientific">Sphingomonas arantia</name>
    <dbReference type="NCBI Taxonomy" id="1460676"/>
    <lineage>
        <taxon>Bacteria</taxon>
        <taxon>Pseudomonadati</taxon>
        <taxon>Pseudomonadota</taxon>
        <taxon>Alphaproteobacteria</taxon>
        <taxon>Sphingomonadales</taxon>
        <taxon>Sphingomonadaceae</taxon>
        <taxon>Sphingomonas</taxon>
    </lineage>
</organism>
<dbReference type="InterPro" id="IPR008265">
    <property type="entry name" value="Lipase_GDSL_AS"/>
</dbReference>
<dbReference type="Proteomes" id="UP001597400">
    <property type="component" value="Unassembled WGS sequence"/>
</dbReference>
<evidence type="ECO:0000256" key="1">
    <source>
        <dbReference type="SAM" id="SignalP"/>
    </source>
</evidence>
<keyword evidence="4" id="KW-1185">Reference proteome</keyword>
<dbReference type="EMBL" id="JBHUGS010000001">
    <property type="protein sequence ID" value="MFD1950149.1"/>
    <property type="molecule type" value="Genomic_DNA"/>
</dbReference>
<dbReference type="PROSITE" id="PS01098">
    <property type="entry name" value="LIPASE_GDSL_SER"/>
    <property type="match status" value="1"/>
</dbReference>
<evidence type="ECO:0000259" key="2">
    <source>
        <dbReference type="Pfam" id="PF13472"/>
    </source>
</evidence>
<dbReference type="PANTHER" id="PTHR30383">
    <property type="entry name" value="THIOESTERASE 1/PROTEASE 1/LYSOPHOSPHOLIPASE L1"/>
    <property type="match status" value="1"/>
</dbReference>
<dbReference type="InterPro" id="IPR051532">
    <property type="entry name" value="Ester_Hydrolysis_Enzymes"/>
</dbReference>
<name>A0ABW4TXL7_9SPHN</name>
<gene>
    <name evidence="3" type="ORF">ACFSGX_05140</name>
</gene>
<feature type="domain" description="SGNH hydrolase-type esterase" evidence="2">
    <location>
        <begin position="39"/>
        <end position="200"/>
    </location>
</feature>